<proteinExistence type="predicted"/>
<gene>
    <name evidence="1" type="ORF">UT63_C0058G0012</name>
</gene>
<dbReference type="AlphaFoldDB" id="A0A0G0Q3C2"/>
<comment type="caution">
    <text evidence="1">The sequence shown here is derived from an EMBL/GenBank/DDBJ whole genome shotgun (WGS) entry which is preliminary data.</text>
</comment>
<dbReference type="Proteomes" id="UP000034539">
    <property type="component" value="Unassembled WGS sequence"/>
</dbReference>
<evidence type="ECO:0000313" key="2">
    <source>
        <dbReference type="Proteomes" id="UP000034539"/>
    </source>
</evidence>
<sequence length="117" mass="13905">MSYETTYPVHAFYTDGETESFFVHNVKPVECKNCRIKDESRPVGSMVRAKCVRLPGQETRRLDTTRLLTLSIFNYQTPCKINPARLHWDIVHHYRHTFSAKELKRIRRIERIGRKNI</sequence>
<protein>
    <submittedName>
        <fullName evidence="1">Uncharacterized protein</fullName>
    </submittedName>
</protein>
<dbReference type="EMBL" id="LBXN01000058">
    <property type="protein sequence ID" value="KKR31886.1"/>
    <property type="molecule type" value="Genomic_DNA"/>
</dbReference>
<evidence type="ECO:0000313" key="1">
    <source>
        <dbReference type="EMBL" id="KKR31886.1"/>
    </source>
</evidence>
<name>A0A0G0Q3C2_9BACT</name>
<organism evidence="1 2">
    <name type="scientific">Candidatus Gottesmanbacteria bacterium GW2011_GWC2_39_8</name>
    <dbReference type="NCBI Taxonomy" id="1618450"/>
    <lineage>
        <taxon>Bacteria</taxon>
        <taxon>Candidatus Gottesmaniibacteriota</taxon>
    </lineage>
</organism>
<accession>A0A0G0Q3C2</accession>
<reference evidence="1 2" key="1">
    <citation type="journal article" date="2015" name="Nature">
        <title>rRNA introns, odd ribosomes, and small enigmatic genomes across a large radiation of phyla.</title>
        <authorList>
            <person name="Brown C.T."/>
            <person name="Hug L.A."/>
            <person name="Thomas B.C."/>
            <person name="Sharon I."/>
            <person name="Castelle C.J."/>
            <person name="Singh A."/>
            <person name="Wilkins M.J."/>
            <person name="Williams K.H."/>
            <person name="Banfield J.F."/>
        </authorList>
    </citation>
    <scope>NUCLEOTIDE SEQUENCE [LARGE SCALE GENOMIC DNA]</scope>
</reference>